<dbReference type="Proteomes" id="UP000010988">
    <property type="component" value="Unassembled WGS sequence"/>
</dbReference>
<evidence type="ECO:0000256" key="2">
    <source>
        <dbReference type="SAM" id="SignalP"/>
    </source>
</evidence>
<dbReference type="PANTHER" id="PTHR46018:SF2">
    <property type="entry name" value="ZINC PHOSPHODIESTERASE ELAC PROTEIN 1"/>
    <property type="match status" value="1"/>
</dbReference>
<keyword evidence="1" id="KW-0540">Nuclease</keyword>
<keyword evidence="2" id="KW-0732">Signal</keyword>
<name>L7KPG2_9ACTN</name>
<evidence type="ECO:0000313" key="5">
    <source>
        <dbReference type="Proteomes" id="UP000010988"/>
    </source>
</evidence>
<comment type="caution">
    <text evidence="4">The sequence shown here is derived from an EMBL/GenBank/DDBJ whole genome shotgun (WGS) entry which is preliminary data.</text>
</comment>
<dbReference type="InterPro" id="IPR006311">
    <property type="entry name" value="TAT_signal"/>
</dbReference>
<evidence type="ECO:0000256" key="1">
    <source>
        <dbReference type="ARBA" id="ARBA00022759"/>
    </source>
</evidence>
<protein>
    <recommendedName>
        <fullName evidence="3">Metallo-beta-lactamase domain-containing protein</fullName>
    </recommendedName>
</protein>
<dbReference type="Gene3D" id="3.60.15.10">
    <property type="entry name" value="Ribonuclease Z/Hydroxyacylglutathione hydrolase-like"/>
    <property type="match status" value="1"/>
</dbReference>
<evidence type="ECO:0000259" key="3">
    <source>
        <dbReference type="Pfam" id="PF00753"/>
    </source>
</evidence>
<evidence type="ECO:0000313" key="4">
    <source>
        <dbReference type="EMBL" id="GAC50755.1"/>
    </source>
</evidence>
<proteinExistence type="predicted"/>
<dbReference type="InterPro" id="IPR036866">
    <property type="entry name" value="RibonucZ/Hydroxyglut_hydro"/>
</dbReference>
<keyword evidence="1" id="KW-0255">Endonuclease</keyword>
<feature type="domain" description="Metallo-beta-lactamase" evidence="3">
    <location>
        <begin position="70"/>
        <end position="117"/>
    </location>
</feature>
<sequence>MAQLSRRSVVAGLGGLAAIGGFAACASSSTTTVTTAAPASKPSTEDVKLGAVLLGTQAGPPPSPTRTGISTAVTVEGKTYIVDCGRGATTQYVRSGLRFRSLQAIFLTHLHADHLADYFNFFLLAGNVPNRAHDDNLGETIRVYGPGGAGGLPPAFGGS</sequence>
<feature type="non-terminal residue" evidence="4">
    <location>
        <position position="159"/>
    </location>
</feature>
<dbReference type="Pfam" id="PF00753">
    <property type="entry name" value="Lactamase_B"/>
    <property type="match status" value="1"/>
</dbReference>
<dbReference type="EMBL" id="BANR01000030">
    <property type="protein sequence ID" value="GAC50755.1"/>
    <property type="molecule type" value="Genomic_DNA"/>
</dbReference>
<dbReference type="SUPFAM" id="SSF56281">
    <property type="entry name" value="Metallo-hydrolase/oxidoreductase"/>
    <property type="match status" value="1"/>
</dbReference>
<keyword evidence="1" id="KW-0378">Hydrolase</keyword>
<dbReference type="InterPro" id="IPR001279">
    <property type="entry name" value="Metallo-B-lactamas"/>
</dbReference>
<dbReference type="eggNOG" id="COG1234">
    <property type="taxonomic scope" value="Bacteria"/>
</dbReference>
<organism evidence="4 5">
    <name type="scientific">Gordonia aichiensis NBRC 108223</name>
    <dbReference type="NCBI Taxonomy" id="1220583"/>
    <lineage>
        <taxon>Bacteria</taxon>
        <taxon>Bacillati</taxon>
        <taxon>Actinomycetota</taxon>
        <taxon>Actinomycetes</taxon>
        <taxon>Mycobacteriales</taxon>
        <taxon>Gordoniaceae</taxon>
        <taxon>Gordonia</taxon>
    </lineage>
</organism>
<feature type="chain" id="PRO_5039573254" description="Metallo-beta-lactamase domain-containing protein" evidence="2">
    <location>
        <begin position="24"/>
        <end position="159"/>
    </location>
</feature>
<reference evidence="4 5" key="1">
    <citation type="submission" date="2012-12" db="EMBL/GenBank/DDBJ databases">
        <title>Whole genome shotgun sequence of Gordonia aichiensis NBRC 108223.</title>
        <authorList>
            <person name="Isaki-Nakamura S."/>
            <person name="Hosoyama A."/>
            <person name="Tsuchikane K."/>
            <person name="Ando Y."/>
            <person name="Baba S."/>
            <person name="Ohji S."/>
            <person name="Hamada M."/>
            <person name="Tamura T."/>
            <person name="Yamazoe A."/>
            <person name="Yamazaki S."/>
            <person name="Fujita N."/>
        </authorList>
    </citation>
    <scope>NUCLEOTIDE SEQUENCE [LARGE SCALE GENOMIC DNA]</scope>
    <source>
        <strain evidence="4 5">NBRC 108223</strain>
    </source>
</reference>
<accession>L7KPG2</accession>
<keyword evidence="5" id="KW-1185">Reference proteome</keyword>
<feature type="signal peptide" evidence="2">
    <location>
        <begin position="1"/>
        <end position="23"/>
    </location>
</feature>
<dbReference type="AlphaFoldDB" id="L7KPG2"/>
<gene>
    <name evidence="4" type="ORF">GOACH_30_00010</name>
</gene>
<dbReference type="PROSITE" id="PS51318">
    <property type="entry name" value="TAT"/>
    <property type="match status" value="1"/>
</dbReference>
<dbReference type="PROSITE" id="PS51257">
    <property type="entry name" value="PROKAR_LIPOPROTEIN"/>
    <property type="match status" value="1"/>
</dbReference>
<dbReference type="GO" id="GO:0042781">
    <property type="term" value="F:3'-tRNA processing endoribonuclease activity"/>
    <property type="evidence" value="ECO:0007669"/>
    <property type="project" value="TreeGrafter"/>
</dbReference>
<dbReference type="STRING" id="1220583.GOACH_30_00010"/>
<dbReference type="PANTHER" id="PTHR46018">
    <property type="entry name" value="ZINC PHOSPHODIESTERASE ELAC PROTEIN 1"/>
    <property type="match status" value="1"/>
</dbReference>